<proteinExistence type="predicted"/>
<accession>A0A3D5NAY9</accession>
<sequence>VQAVMRNNVGSMKAGDVYMLNDPYNGGTHLPDITLITPVFGDDGKDILFYVASRGHHADVGGITPGSMAPNSRILEEEGVLIDNFKLVDQGKFDE</sequence>
<dbReference type="Proteomes" id="UP000264179">
    <property type="component" value="Unassembled WGS sequence"/>
</dbReference>
<comment type="caution">
    <text evidence="2">The sequence shown here is derived from an EMBL/GenBank/DDBJ whole genome shotgun (WGS) entry which is preliminary data.</text>
</comment>
<dbReference type="PANTHER" id="PTHR11365">
    <property type="entry name" value="5-OXOPROLINASE RELATED"/>
    <property type="match status" value="1"/>
</dbReference>
<dbReference type="InterPro" id="IPR003692">
    <property type="entry name" value="Hydantoinase_B"/>
</dbReference>
<feature type="non-terminal residue" evidence="2">
    <location>
        <position position="1"/>
    </location>
</feature>
<dbReference type="InterPro" id="IPR045079">
    <property type="entry name" value="Oxoprolinase-like"/>
</dbReference>
<dbReference type="Pfam" id="PF02538">
    <property type="entry name" value="Hydantoinase_B"/>
    <property type="match status" value="1"/>
</dbReference>
<dbReference type="AlphaFoldDB" id="A0A3D5NAY9"/>
<dbReference type="RefSeq" id="WP_277278012.1">
    <property type="nucleotide sequence ID" value="NZ_DPOP01000111.1"/>
</dbReference>
<evidence type="ECO:0000259" key="1">
    <source>
        <dbReference type="Pfam" id="PF02538"/>
    </source>
</evidence>
<dbReference type="PANTHER" id="PTHR11365:SF23">
    <property type="entry name" value="HYPOTHETICAL 5-OXOPROLINASE (EUROFUNG)-RELATED"/>
    <property type="match status" value="1"/>
</dbReference>
<name>A0A3D5NAY9_9PROT</name>
<evidence type="ECO:0000313" key="3">
    <source>
        <dbReference type="Proteomes" id="UP000264179"/>
    </source>
</evidence>
<dbReference type="EMBL" id="DPOP01000111">
    <property type="protein sequence ID" value="HCW68303.1"/>
    <property type="molecule type" value="Genomic_DNA"/>
</dbReference>
<evidence type="ECO:0000313" key="2">
    <source>
        <dbReference type="EMBL" id="HCW68303.1"/>
    </source>
</evidence>
<dbReference type="GO" id="GO:0005829">
    <property type="term" value="C:cytosol"/>
    <property type="evidence" value="ECO:0007669"/>
    <property type="project" value="TreeGrafter"/>
</dbReference>
<dbReference type="GO" id="GO:0017168">
    <property type="term" value="F:5-oxoprolinase (ATP-hydrolyzing) activity"/>
    <property type="evidence" value="ECO:0007669"/>
    <property type="project" value="TreeGrafter"/>
</dbReference>
<protein>
    <recommendedName>
        <fullName evidence="1">Hydantoinase B/oxoprolinase domain-containing protein</fullName>
    </recommendedName>
</protein>
<organism evidence="2 3">
    <name type="scientific">Thalassospira lucentensis</name>
    <dbReference type="NCBI Taxonomy" id="168935"/>
    <lineage>
        <taxon>Bacteria</taxon>
        <taxon>Pseudomonadati</taxon>
        <taxon>Pseudomonadota</taxon>
        <taxon>Alphaproteobacteria</taxon>
        <taxon>Rhodospirillales</taxon>
        <taxon>Thalassospiraceae</taxon>
        <taxon>Thalassospira</taxon>
    </lineage>
</organism>
<gene>
    <name evidence="2" type="ORF">DHR80_14120</name>
</gene>
<reference evidence="2 3" key="1">
    <citation type="journal article" date="2018" name="Nat. Biotechnol.">
        <title>A standardized bacterial taxonomy based on genome phylogeny substantially revises the tree of life.</title>
        <authorList>
            <person name="Parks D.H."/>
            <person name="Chuvochina M."/>
            <person name="Waite D.W."/>
            <person name="Rinke C."/>
            <person name="Skarshewski A."/>
            <person name="Chaumeil P.A."/>
            <person name="Hugenholtz P."/>
        </authorList>
    </citation>
    <scope>NUCLEOTIDE SEQUENCE [LARGE SCALE GENOMIC DNA]</scope>
    <source>
        <strain evidence="2">UBA9881</strain>
    </source>
</reference>
<feature type="domain" description="Hydantoinase B/oxoprolinase" evidence="1">
    <location>
        <begin position="1"/>
        <end position="93"/>
    </location>
</feature>
<feature type="non-terminal residue" evidence="2">
    <location>
        <position position="95"/>
    </location>
</feature>
<dbReference type="GO" id="GO:0006749">
    <property type="term" value="P:glutathione metabolic process"/>
    <property type="evidence" value="ECO:0007669"/>
    <property type="project" value="TreeGrafter"/>
</dbReference>